<keyword evidence="1" id="KW-0560">Oxidoreductase</keyword>
<dbReference type="Proteomes" id="UP000000759">
    <property type="component" value="Chromosome 3"/>
</dbReference>
<dbReference type="OrthoDB" id="198798at2759"/>
<dbReference type="KEGG" id="pti:PHATR_33118"/>
<evidence type="ECO:0008006" key="4">
    <source>
        <dbReference type="Google" id="ProtNLM"/>
    </source>
</evidence>
<sequence length="384" mass="42150">MNSTLPATDSDHPHVSVIVVGSGAPLQSMGWYHAVQLLDGRIPSAQLDHVVEPWWTCDEARGTLEYTAFADWQQTLQQRPGGGVQCWSHVADVPESTTPNVPRLVILSARTSENPRLLAECLRHLDCRAIFLEKPGAPTVRELQLMQTQAAAAGVKVYLGFNKNVSAYLTQTRLFAEHADEPVDVTFLHNNAYPNEPAALAECFERNAEGMLKNMAIHELAILATFYDVTVDNIASVHVDREFSLCQTLIGPSTGQSYTDFVKLRFRIVTWNGKSASIAADRCGGDDSVGIVTNSHATELARFIMPDADALAQIPMLAARYPGARPYFFTQDPDYRTLKERVVQYCLDGTPPHGVADLDIAITALQLAEYLTPILQAQLAESSA</sequence>
<dbReference type="GO" id="GO:0006740">
    <property type="term" value="P:NADPH regeneration"/>
    <property type="evidence" value="ECO:0007669"/>
    <property type="project" value="TreeGrafter"/>
</dbReference>
<keyword evidence="3" id="KW-1185">Reference proteome</keyword>
<proteinExistence type="predicted"/>
<dbReference type="GO" id="GO:0016491">
    <property type="term" value="F:oxidoreductase activity"/>
    <property type="evidence" value="ECO:0007669"/>
    <property type="project" value="UniProtKB-KW"/>
</dbReference>
<reference evidence="3" key="2">
    <citation type="submission" date="2008-08" db="EMBL/GenBank/DDBJ databases">
        <authorList>
            <consortium name="Diatom Consortium"/>
            <person name="Grigoriev I."/>
            <person name="Grimwood J."/>
            <person name="Kuo A."/>
            <person name="Otillar R.P."/>
            <person name="Salamov A."/>
            <person name="Detter J.C."/>
            <person name="Lindquist E."/>
            <person name="Shapiro H."/>
            <person name="Lucas S."/>
            <person name="Glavina del Rio T."/>
            <person name="Pitluck S."/>
            <person name="Rokhsar D."/>
            <person name="Bowler C."/>
        </authorList>
    </citation>
    <scope>GENOME REANNOTATION</scope>
    <source>
        <strain evidence="3">CCAP 1055/1</strain>
    </source>
</reference>
<dbReference type="eggNOG" id="ENOG502SI74">
    <property type="taxonomic scope" value="Eukaryota"/>
</dbReference>
<dbReference type="RefSeq" id="XP_002185996.1">
    <property type="nucleotide sequence ID" value="XM_002185960.1"/>
</dbReference>
<dbReference type="PaxDb" id="2850-Phatr33118"/>
<organism evidence="2 3">
    <name type="scientific">Phaeodactylum tricornutum (strain CCAP 1055/1)</name>
    <dbReference type="NCBI Taxonomy" id="556484"/>
    <lineage>
        <taxon>Eukaryota</taxon>
        <taxon>Sar</taxon>
        <taxon>Stramenopiles</taxon>
        <taxon>Ochrophyta</taxon>
        <taxon>Bacillariophyta</taxon>
        <taxon>Bacillariophyceae</taxon>
        <taxon>Bacillariophycidae</taxon>
        <taxon>Naviculales</taxon>
        <taxon>Phaeodactylaceae</taxon>
        <taxon>Phaeodactylum</taxon>
    </lineage>
</organism>
<dbReference type="HOGENOM" id="CLU_720550_0_0_1"/>
<name>B5Y4E2_PHATC</name>
<evidence type="ECO:0000313" key="3">
    <source>
        <dbReference type="Proteomes" id="UP000000759"/>
    </source>
</evidence>
<dbReference type="PANTHER" id="PTHR42840">
    <property type="entry name" value="NAD(P)-BINDING ROSSMANN-FOLD SUPERFAMILY PROTEIN-RELATED"/>
    <property type="match status" value="1"/>
</dbReference>
<protein>
    <recommendedName>
        <fullName evidence="4">Gfo/Idh/MocA-like oxidoreductase N-terminal domain-containing protein</fullName>
    </recommendedName>
</protein>
<reference evidence="2 3" key="1">
    <citation type="journal article" date="2008" name="Nature">
        <title>The Phaeodactylum genome reveals the evolutionary history of diatom genomes.</title>
        <authorList>
            <person name="Bowler C."/>
            <person name="Allen A.E."/>
            <person name="Badger J.H."/>
            <person name="Grimwood J."/>
            <person name="Jabbari K."/>
            <person name="Kuo A."/>
            <person name="Maheswari U."/>
            <person name="Martens C."/>
            <person name="Maumus F."/>
            <person name="Otillar R.P."/>
            <person name="Rayko E."/>
            <person name="Salamov A."/>
            <person name="Vandepoele K."/>
            <person name="Beszteri B."/>
            <person name="Gruber A."/>
            <person name="Heijde M."/>
            <person name="Katinka M."/>
            <person name="Mock T."/>
            <person name="Valentin K."/>
            <person name="Verret F."/>
            <person name="Berges J.A."/>
            <person name="Brownlee C."/>
            <person name="Cadoret J.P."/>
            <person name="Chiovitti A."/>
            <person name="Choi C.J."/>
            <person name="Coesel S."/>
            <person name="De Martino A."/>
            <person name="Detter J.C."/>
            <person name="Durkin C."/>
            <person name="Falciatore A."/>
            <person name="Fournet J."/>
            <person name="Haruta M."/>
            <person name="Huysman M.J."/>
            <person name="Jenkins B.D."/>
            <person name="Jiroutova K."/>
            <person name="Jorgensen R.E."/>
            <person name="Joubert Y."/>
            <person name="Kaplan A."/>
            <person name="Kroger N."/>
            <person name="Kroth P.G."/>
            <person name="La Roche J."/>
            <person name="Lindquist E."/>
            <person name="Lommer M."/>
            <person name="Martin-Jezequel V."/>
            <person name="Lopez P.J."/>
            <person name="Lucas S."/>
            <person name="Mangogna M."/>
            <person name="McGinnis K."/>
            <person name="Medlin L.K."/>
            <person name="Montsant A."/>
            <person name="Oudot-Le Secq M.P."/>
            <person name="Napoli C."/>
            <person name="Obornik M."/>
            <person name="Parker M.S."/>
            <person name="Petit J.L."/>
            <person name="Porcel B.M."/>
            <person name="Poulsen N."/>
            <person name="Robison M."/>
            <person name="Rychlewski L."/>
            <person name="Rynearson T.A."/>
            <person name="Schmutz J."/>
            <person name="Shapiro H."/>
            <person name="Siaut M."/>
            <person name="Stanley M."/>
            <person name="Sussman M.R."/>
            <person name="Taylor A.R."/>
            <person name="Vardi A."/>
            <person name="von Dassow P."/>
            <person name="Vyverman W."/>
            <person name="Willis A."/>
            <person name="Wyrwicz L.S."/>
            <person name="Rokhsar D.S."/>
            <person name="Weissenbach J."/>
            <person name="Armbrust E.V."/>
            <person name="Green B.R."/>
            <person name="Van de Peer Y."/>
            <person name="Grigoriev I.V."/>
        </authorList>
    </citation>
    <scope>NUCLEOTIDE SEQUENCE [LARGE SCALE GENOMIC DNA]</scope>
    <source>
        <strain evidence="2 3">CCAP 1055/1</strain>
    </source>
</reference>
<dbReference type="GO" id="GO:0005737">
    <property type="term" value="C:cytoplasm"/>
    <property type="evidence" value="ECO:0007669"/>
    <property type="project" value="TreeGrafter"/>
</dbReference>
<evidence type="ECO:0000256" key="1">
    <source>
        <dbReference type="ARBA" id="ARBA00023002"/>
    </source>
</evidence>
<accession>B5Y4E2</accession>
<dbReference type="EMBL" id="CP001142">
    <property type="protein sequence ID" value="ACI65466.1"/>
    <property type="molecule type" value="Genomic_DNA"/>
</dbReference>
<dbReference type="Gene3D" id="3.40.50.720">
    <property type="entry name" value="NAD(P)-binding Rossmann-like Domain"/>
    <property type="match status" value="1"/>
</dbReference>
<evidence type="ECO:0000313" key="2">
    <source>
        <dbReference type="EMBL" id="ACI65466.1"/>
    </source>
</evidence>
<dbReference type="PANTHER" id="PTHR42840:SF3">
    <property type="entry name" value="BINDING ROSSMANN FOLD OXIDOREDUCTASE, PUTATIVE (AFU_ORTHOLOGUE AFUA_2G10240)-RELATED"/>
    <property type="match status" value="1"/>
</dbReference>
<dbReference type="GeneID" id="7204252"/>
<dbReference type="InParanoid" id="B5Y4E2"/>
<dbReference type="AlphaFoldDB" id="B5Y4E2"/>
<gene>
    <name evidence="2" type="ORF">PHATR_33118</name>
</gene>